<name>A0A8J3X891_9ACTN</name>
<proteinExistence type="predicted"/>
<comment type="caution">
    <text evidence="1">The sequence shown here is derived from an EMBL/GenBank/DDBJ whole genome shotgun (WGS) entry which is preliminary data.</text>
</comment>
<gene>
    <name evidence="1" type="ORF">Pmi06nite_07000</name>
</gene>
<organism evidence="1 2">
    <name type="scientific">Planotetraspora mira</name>
    <dbReference type="NCBI Taxonomy" id="58121"/>
    <lineage>
        <taxon>Bacteria</taxon>
        <taxon>Bacillati</taxon>
        <taxon>Actinomycetota</taxon>
        <taxon>Actinomycetes</taxon>
        <taxon>Streptosporangiales</taxon>
        <taxon>Streptosporangiaceae</taxon>
        <taxon>Planotetraspora</taxon>
    </lineage>
</organism>
<keyword evidence="2" id="KW-1185">Reference proteome</keyword>
<dbReference type="AlphaFoldDB" id="A0A8J3X891"/>
<sequence>MPALASHSDWVVNSDPLPDPEPWTNTIAGCLPGVVGDLIVAVSVSFRAATLTCSVLIGVVVATGRVSDAGWAGRFLNSGEAARGGGSNAGGDSM</sequence>
<protein>
    <submittedName>
        <fullName evidence="1">Uncharacterized protein</fullName>
    </submittedName>
</protein>
<reference evidence="1 2" key="1">
    <citation type="submission" date="2021-01" db="EMBL/GenBank/DDBJ databases">
        <title>Whole genome shotgun sequence of Planotetraspora mira NBRC 15435.</title>
        <authorList>
            <person name="Komaki H."/>
            <person name="Tamura T."/>
        </authorList>
    </citation>
    <scope>NUCLEOTIDE SEQUENCE [LARGE SCALE GENOMIC DNA]</scope>
    <source>
        <strain evidence="1 2">NBRC 15435</strain>
    </source>
</reference>
<evidence type="ECO:0000313" key="2">
    <source>
        <dbReference type="Proteomes" id="UP000650628"/>
    </source>
</evidence>
<evidence type="ECO:0000313" key="1">
    <source>
        <dbReference type="EMBL" id="GII27258.1"/>
    </source>
</evidence>
<dbReference type="Proteomes" id="UP000650628">
    <property type="component" value="Unassembled WGS sequence"/>
</dbReference>
<dbReference type="EMBL" id="BOOO01000003">
    <property type="protein sequence ID" value="GII27258.1"/>
    <property type="molecule type" value="Genomic_DNA"/>
</dbReference>
<accession>A0A8J3X891</accession>